<dbReference type="OrthoDB" id="9794455at2"/>
<comment type="cofactor">
    <cofactor evidence="8">
        <name>Zn(2+)</name>
        <dbReference type="ChEBI" id="CHEBI:29105"/>
    </cofactor>
    <text evidence="8">Binds 2 Zn(2+) ions.</text>
</comment>
<name>A0A5C6F7I0_9BACT</name>
<keyword evidence="6 8" id="KW-0460">Magnesium</keyword>
<feature type="binding site" evidence="8">
    <location>
        <position position="480"/>
    </location>
    <ligand>
        <name>Mg(2+)</name>
        <dbReference type="ChEBI" id="CHEBI:18420"/>
    </ligand>
</feature>
<comment type="cofactor">
    <cofactor evidence="8">
        <name>Mg(2+)</name>
        <dbReference type="ChEBI" id="CHEBI:18420"/>
    </cofactor>
    <text evidence="8">Binds 1 Mg(2+) ion.</text>
</comment>
<dbReference type="GO" id="GO:0004035">
    <property type="term" value="F:alkaline phosphatase activity"/>
    <property type="evidence" value="ECO:0007669"/>
    <property type="project" value="UniProtKB-EC"/>
</dbReference>
<evidence type="ECO:0000256" key="6">
    <source>
        <dbReference type="ARBA" id="ARBA00022842"/>
    </source>
</evidence>
<evidence type="ECO:0000256" key="3">
    <source>
        <dbReference type="ARBA" id="ARBA00022723"/>
    </source>
</evidence>
<dbReference type="PROSITE" id="PS00123">
    <property type="entry name" value="ALKALINE_PHOSPHATASE"/>
    <property type="match status" value="1"/>
</dbReference>
<dbReference type="SMART" id="SM00098">
    <property type="entry name" value="alkPPc"/>
    <property type="match status" value="1"/>
</dbReference>
<gene>
    <name evidence="9" type="primary">phoB_2</name>
    <name evidence="9" type="ORF">Poly51_28510</name>
</gene>
<feature type="active site" description="Phosphoserine intermediate" evidence="7">
    <location>
        <position position="249"/>
    </location>
</feature>
<evidence type="ECO:0000256" key="1">
    <source>
        <dbReference type="ARBA" id="ARBA00005984"/>
    </source>
</evidence>
<keyword evidence="3 8" id="KW-0479">Metal-binding</keyword>
<sequence>MLRSLLTVFLTTSLCVSVLRGQEKPDLAKPAAAKSDLLREMQSDAVREQKTDWGHWGNQPDRFSTWLNHSNRLIPVYTFGITLDSLRAQGSAYADADRLKKIYGSVPEETVNPTATYFDQTDIYQLQKTAIDAGFTNIIMIVFDGMDWQTTRAAALYHEHRNSYTSGRGTGLSILDDRSMPTDFGLIVTSARSAGAKYDVDAQTLVGGEKKTTGGFDPHRGGDAPWNEKPGLAYLMGLDRERPHTVTDSASSATSLFSGIKTYNGSINFAADGTQVEPIARVLQRDEDYMVGVVTSVPVSHATPAAAYANNVTRKDYQDIARDMIGLPSSSHRTDPLPGVDVLIGGGWGDGTDKDAAQGENFLSGNIYLHDDDLRRVDVENGGKYVVAKRTSGVPGRQRLMAAAQRAVNDQSRLLGYYGVKGGHLPFQTADGNFDPTFDAKGTEKYSPADIEENPTLAEMTEAALLVLEQAIDGFWLLIEAGDVDWANHANNLDNSIGAVYSGDAAFRSVMNWIDENNAADFTAVIVTSDHGHYLVIDDIDRIIEAGVTVSENE</sequence>
<dbReference type="InterPro" id="IPR001952">
    <property type="entry name" value="Alkaline_phosphatase"/>
</dbReference>
<comment type="similarity">
    <text evidence="1">Belongs to the alkaline phosphatase family.</text>
</comment>
<dbReference type="GO" id="GO:0046872">
    <property type="term" value="F:metal ion binding"/>
    <property type="evidence" value="ECO:0007669"/>
    <property type="project" value="UniProtKB-KW"/>
</dbReference>
<feature type="binding site" evidence="8">
    <location>
        <position position="485"/>
    </location>
    <ligand>
        <name>Zn(2+)</name>
        <dbReference type="ChEBI" id="CHEBI:29105"/>
        <label>2</label>
    </ligand>
</feature>
<dbReference type="Gene3D" id="3.40.720.10">
    <property type="entry name" value="Alkaline Phosphatase, subunit A"/>
    <property type="match status" value="1"/>
</dbReference>
<keyword evidence="4 9" id="KW-0378">Hydrolase</keyword>
<keyword evidence="2" id="KW-0597">Phosphoprotein</keyword>
<comment type="caution">
    <text evidence="9">The sequence shown here is derived from an EMBL/GenBank/DDBJ whole genome shotgun (WGS) entry which is preliminary data.</text>
</comment>
<dbReference type="EMBL" id="SJPW01000003">
    <property type="protein sequence ID" value="TWU56932.1"/>
    <property type="molecule type" value="Genomic_DNA"/>
</dbReference>
<protein>
    <submittedName>
        <fullName evidence="9">Alkaline phosphatase 3</fullName>
        <ecNumber evidence="9">3.1.3.1</ecNumber>
    </submittedName>
</protein>
<feature type="binding site" evidence="8">
    <location>
        <position position="531"/>
    </location>
    <ligand>
        <name>Zn(2+)</name>
        <dbReference type="ChEBI" id="CHEBI:29105"/>
        <label>2</label>
    </ligand>
</feature>
<evidence type="ECO:0000256" key="8">
    <source>
        <dbReference type="PIRSR" id="PIRSR601952-2"/>
    </source>
</evidence>
<evidence type="ECO:0000256" key="7">
    <source>
        <dbReference type="PIRSR" id="PIRSR601952-1"/>
    </source>
</evidence>
<accession>A0A5C6F7I0</accession>
<dbReference type="EC" id="3.1.3.1" evidence="9"/>
<proteinExistence type="inferred from homology"/>
<evidence type="ECO:0000313" key="10">
    <source>
        <dbReference type="Proteomes" id="UP000318288"/>
    </source>
</evidence>
<feature type="binding site" evidence="8">
    <location>
        <position position="489"/>
    </location>
    <ligand>
        <name>Zn(2+)</name>
        <dbReference type="ChEBI" id="CHEBI:29105"/>
        <label>2</label>
    </ligand>
</feature>
<organism evidence="9 10">
    <name type="scientific">Rubripirellula tenax</name>
    <dbReference type="NCBI Taxonomy" id="2528015"/>
    <lineage>
        <taxon>Bacteria</taxon>
        <taxon>Pseudomonadati</taxon>
        <taxon>Planctomycetota</taxon>
        <taxon>Planctomycetia</taxon>
        <taxon>Pirellulales</taxon>
        <taxon>Pirellulaceae</taxon>
        <taxon>Rubripirellula</taxon>
    </lineage>
</organism>
<dbReference type="RefSeq" id="WP_146458330.1">
    <property type="nucleotide sequence ID" value="NZ_SJPW01000003.1"/>
</dbReference>
<dbReference type="Pfam" id="PF00245">
    <property type="entry name" value="Alk_phosphatase"/>
    <property type="match status" value="1"/>
</dbReference>
<dbReference type="AlphaFoldDB" id="A0A5C6F7I0"/>
<dbReference type="PANTHER" id="PTHR11596">
    <property type="entry name" value="ALKALINE PHOSPHATASE"/>
    <property type="match status" value="1"/>
</dbReference>
<evidence type="ECO:0000256" key="5">
    <source>
        <dbReference type="ARBA" id="ARBA00022833"/>
    </source>
</evidence>
<feature type="binding site" evidence="8">
    <location>
        <position position="530"/>
    </location>
    <ligand>
        <name>Zn(2+)</name>
        <dbReference type="ChEBI" id="CHEBI:29105"/>
        <label>2</label>
    </ligand>
</feature>
<evidence type="ECO:0000256" key="4">
    <source>
        <dbReference type="ARBA" id="ARBA00022801"/>
    </source>
</evidence>
<evidence type="ECO:0000313" key="9">
    <source>
        <dbReference type="EMBL" id="TWU56932.1"/>
    </source>
</evidence>
<dbReference type="PANTHER" id="PTHR11596:SF5">
    <property type="entry name" value="ALKALINE PHOSPHATASE"/>
    <property type="match status" value="1"/>
</dbReference>
<keyword evidence="10" id="KW-1185">Reference proteome</keyword>
<evidence type="ECO:0000256" key="2">
    <source>
        <dbReference type="ARBA" id="ARBA00022553"/>
    </source>
</evidence>
<feature type="binding site" evidence="8">
    <location>
        <position position="301"/>
    </location>
    <ligand>
        <name>Mg(2+)</name>
        <dbReference type="ChEBI" id="CHEBI:18420"/>
    </ligand>
</feature>
<reference evidence="9 10" key="1">
    <citation type="submission" date="2019-02" db="EMBL/GenBank/DDBJ databases">
        <title>Deep-cultivation of Planctomycetes and their phenomic and genomic characterization uncovers novel biology.</title>
        <authorList>
            <person name="Wiegand S."/>
            <person name="Jogler M."/>
            <person name="Boedeker C."/>
            <person name="Pinto D."/>
            <person name="Vollmers J."/>
            <person name="Rivas-Marin E."/>
            <person name="Kohn T."/>
            <person name="Peeters S.H."/>
            <person name="Heuer A."/>
            <person name="Rast P."/>
            <person name="Oberbeckmann S."/>
            <person name="Bunk B."/>
            <person name="Jeske O."/>
            <person name="Meyerdierks A."/>
            <person name="Storesund J.E."/>
            <person name="Kallscheuer N."/>
            <person name="Luecker S."/>
            <person name="Lage O.M."/>
            <person name="Pohl T."/>
            <person name="Merkel B.J."/>
            <person name="Hornburger P."/>
            <person name="Mueller R.-W."/>
            <person name="Bruemmer F."/>
            <person name="Labrenz M."/>
            <person name="Spormann A.M."/>
            <person name="Op Den Camp H."/>
            <person name="Overmann J."/>
            <person name="Amann R."/>
            <person name="Jetten M.S.M."/>
            <person name="Mascher T."/>
            <person name="Medema M.H."/>
            <person name="Devos D.P."/>
            <person name="Kaster A.-K."/>
            <person name="Ovreas L."/>
            <person name="Rohde M."/>
            <person name="Galperin M.Y."/>
            <person name="Jogler C."/>
        </authorList>
    </citation>
    <scope>NUCLEOTIDE SEQUENCE [LARGE SCALE GENOMIC DNA]</scope>
    <source>
        <strain evidence="9 10">Poly51</strain>
    </source>
</reference>
<dbReference type="InterPro" id="IPR018299">
    <property type="entry name" value="Alkaline_phosphatase_AS"/>
</dbReference>
<dbReference type="InterPro" id="IPR017850">
    <property type="entry name" value="Alkaline_phosphatase_core_sf"/>
</dbReference>
<feature type="binding site" evidence="8">
    <location>
        <position position="303"/>
    </location>
    <ligand>
        <name>Mg(2+)</name>
        <dbReference type="ChEBI" id="CHEBI:18420"/>
    </ligand>
</feature>
<dbReference type="SUPFAM" id="SSF53649">
    <property type="entry name" value="Alkaline phosphatase-like"/>
    <property type="match status" value="1"/>
</dbReference>
<keyword evidence="5 8" id="KW-0862">Zinc</keyword>
<dbReference type="Proteomes" id="UP000318288">
    <property type="component" value="Unassembled WGS sequence"/>
</dbReference>